<evidence type="ECO:0000313" key="4">
    <source>
        <dbReference type="EMBL" id="GMM49163.1"/>
    </source>
</evidence>
<name>A0AAV5RDD5_STABA</name>
<evidence type="ECO:0000256" key="1">
    <source>
        <dbReference type="ARBA" id="ARBA00006091"/>
    </source>
</evidence>
<comment type="similarity">
    <text evidence="1">Belongs to the SEN15 family.</text>
</comment>
<comment type="caution">
    <text evidence="4">The sequence shown here is derived from an EMBL/GenBank/DDBJ whole genome shotgun (WGS) entry which is preliminary data.</text>
</comment>
<gene>
    <name evidence="4" type="ORF">DASB73_001210</name>
</gene>
<protein>
    <submittedName>
        <fullName evidence="4">Sen15 protein</fullName>
    </submittedName>
</protein>
<feature type="domain" description="tRNA-splicing endonuclease subunit Sen15" evidence="3">
    <location>
        <begin position="4"/>
        <end position="100"/>
    </location>
</feature>
<dbReference type="SUPFAM" id="SSF53032">
    <property type="entry name" value="tRNA-intron endonuclease catalytic domain-like"/>
    <property type="match status" value="1"/>
</dbReference>
<dbReference type="PANTHER" id="PTHR28518">
    <property type="entry name" value="TRNA-SPLICING ENDONUCLEASE SUBUNIT SEN15"/>
    <property type="match status" value="1"/>
</dbReference>
<dbReference type="GO" id="GO:0000379">
    <property type="term" value="P:tRNA-type intron splice site recognition and cleavage"/>
    <property type="evidence" value="ECO:0007669"/>
    <property type="project" value="InterPro"/>
</dbReference>
<organism evidence="4 5">
    <name type="scientific">Starmerella bacillaris</name>
    <name type="common">Yeast</name>
    <name type="synonym">Candida zemplinina</name>
    <dbReference type="NCBI Taxonomy" id="1247836"/>
    <lineage>
        <taxon>Eukaryota</taxon>
        <taxon>Fungi</taxon>
        <taxon>Dikarya</taxon>
        <taxon>Ascomycota</taxon>
        <taxon>Saccharomycotina</taxon>
        <taxon>Dipodascomycetes</taxon>
        <taxon>Dipodascales</taxon>
        <taxon>Trichomonascaceae</taxon>
        <taxon>Starmerella</taxon>
    </lineage>
</organism>
<dbReference type="GO" id="GO:0000213">
    <property type="term" value="F:tRNA-intron lyase activity"/>
    <property type="evidence" value="ECO:0007669"/>
    <property type="project" value="TreeGrafter"/>
</dbReference>
<reference evidence="4 5" key="1">
    <citation type="journal article" date="2023" name="Elife">
        <title>Identification of key yeast species and microbe-microbe interactions impacting larval growth of Drosophila in the wild.</title>
        <authorList>
            <person name="Mure A."/>
            <person name="Sugiura Y."/>
            <person name="Maeda R."/>
            <person name="Honda K."/>
            <person name="Sakurai N."/>
            <person name="Takahashi Y."/>
            <person name="Watada M."/>
            <person name="Katoh T."/>
            <person name="Gotoh A."/>
            <person name="Gotoh Y."/>
            <person name="Taniguchi I."/>
            <person name="Nakamura K."/>
            <person name="Hayashi T."/>
            <person name="Katayama T."/>
            <person name="Uemura T."/>
            <person name="Hattori Y."/>
        </authorList>
    </citation>
    <scope>NUCLEOTIDE SEQUENCE [LARGE SCALE GENOMIC DNA]</scope>
    <source>
        <strain evidence="4 5">SB-73</strain>
    </source>
</reference>
<dbReference type="GO" id="GO:0000214">
    <property type="term" value="C:tRNA-intron endonuclease complex"/>
    <property type="evidence" value="ECO:0007669"/>
    <property type="project" value="InterPro"/>
</dbReference>
<dbReference type="PANTHER" id="PTHR28518:SF1">
    <property type="entry name" value="TRNA-SPLICING ENDONUCLEASE SUBUNIT SEN15"/>
    <property type="match status" value="1"/>
</dbReference>
<evidence type="ECO:0000259" key="3">
    <source>
        <dbReference type="Pfam" id="PF09631"/>
    </source>
</evidence>
<accession>A0AAV5RDD5</accession>
<evidence type="ECO:0000313" key="5">
    <source>
        <dbReference type="Proteomes" id="UP001362899"/>
    </source>
</evidence>
<keyword evidence="2" id="KW-0819">tRNA processing</keyword>
<dbReference type="GO" id="GO:0003676">
    <property type="term" value="F:nucleic acid binding"/>
    <property type="evidence" value="ECO:0007669"/>
    <property type="project" value="InterPro"/>
</dbReference>
<dbReference type="Proteomes" id="UP001362899">
    <property type="component" value="Unassembled WGS sequence"/>
</dbReference>
<keyword evidence="5" id="KW-1185">Reference proteome</keyword>
<dbReference type="EMBL" id="BTGC01000001">
    <property type="protein sequence ID" value="GMM49163.1"/>
    <property type="molecule type" value="Genomic_DNA"/>
</dbReference>
<dbReference type="InterPro" id="IPR011856">
    <property type="entry name" value="tRNA_endonuc-like_dom_sf"/>
</dbReference>
<dbReference type="InterPro" id="IPR042777">
    <property type="entry name" value="Sen15_fungi"/>
</dbReference>
<proteinExistence type="inferred from homology"/>
<dbReference type="Pfam" id="PF09631">
    <property type="entry name" value="Sen15"/>
    <property type="match status" value="1"/>
</dbReference>
<dbReference type="Gene3D" id="3.40.1350.10">
    <property type="match status" value="1"/>
</dbReference>
<evidence type="ECO:0000256" key="2">
    <source>
        <dbReference type="ARBA" id="ARBA00022694"/>
    </source>
</evidence>
<dbReference type="AlphaFoldDB" id="A0AAV5RDD5"/>
<dbReference type="InterPro" id="IPR036167">
    <property type="entry name" value="tRNA_intron_Endo_cat-like_sf"/>
</dbReference>
<sequence length="100" mass="11500">MDTVIENLVHQQLWTDCKIYNEDANLIRGTPPRKLHPEDAQISSEYVLVSHMRDSVSVRGYTKTFQSVHDASRVVHAVIAEDSTIAYYIVYKSLNPPRRN</sequence>
<dbReference type="InterPro" id="IPR018593">
    <property type="entry name" value="tRNA-endonuc_su_Sen15"/>
</dbReference>